<dbReference type="Gene3D" id="3.30.70.100">
    <property type="match status" value="1"/>
</dbReference>
<evidence type="ECO:0000256" key="5">
    <source>
        <dbReference type="ARBA" id="ARBA00022989"/>
    </source>
</evidence>
<dbReference type="Pfam" id="PF21082">
    <property type="entry name" value="MS_channel_3rd"/>
    <property type="match status" value="1"/>
</dbReference>
<dbReference type="InterPro" id="IPR018490">
    <property type="entry name" value="cNMP-bd_dom_sf"/>
</dbReference>
<dbReference type="EMBL" id="PVWP01000002">
    <property type="protein sequence ID" value="PSB38873.1"/>
    <property type="molecule type" value="Genomic_DNA"/>
</dbReference>
<dbReference type="InterPro" id="IPR052702">
    <property type="entry name" value="MscS-like_channel"/>
</dbReference>
<evidence type="ECO:0000256" key="3">
    <source>
        <dbReference type="ARBA" id="ARBA00022475"/>
    </source>
</evidence>
<comment type="subcellular location">
    <subcellularLocation>
        <location evidence="1">Cell membrane</location>
        <topology evidence="1">Multi-pass membrane protein</topology>
    </subcellularLocation>
</comment>
<dbReference type="InterPro" id="IPR000595">
    <property type="entry name" value="cNMP-bd_dom"/>
</dbReference>
<feature type="transmembrane region" description="Helical" evidence="7">
    <location>
        <begin position="61"/>
        <end position="81"/>
    </location>
</feature>
<dbReference type="Gene3D" id="1.10.287.1260">
    <property type="match status" value="1"/>
</dbReference>
<organism evidence="9 10">
    <name type="scientific">Aphanothece cf. minutissima CCALA 015</name>
    <dbReference type="NCBI Taxonomy" id="2107695"/>
    <lineage>
        <taxon>Bacteria</taxon>
        <taxon>Bacillati</taxon>
        <taxon>Cyanobacteriota</taxon>
        <taxon>Cyanophyceae</taxon>
        <taxon>Oscillatoriophycideae</taxon>
        <taxon>Chroococcales</taxon>
        <taxon>Aphanothecaceae</taxon>
        <taxon>Aphanothece</taxon>
    </lineage>
</organism>
<comment type="similarity">
    <text evidence="2">Belongs to the MscS (TC 1.A.23) family.</text>
</comment>
<reference evidence="9 10" key="1">
    <citation type="submission" date="2018-02" db="EMBL/GenBank/DDBJ databases">
        <authorList>
            <person name="Moore K."/>
            <person name="Momper L."/>
        </authorList>
    </citation>
    <scope>NUCLEOTIDE SEQUENCE [LARGE SCALE GENOMIC DNA]</scope>
    <source>
        <strain evidence="9 10">CCALA 015</strain>
    </source>
</reference>
<dbReference type="PANTHER" id="PTHR30347">
    <property type="entry name" value="POTASSIUM CHANNEL RELATED"/>
    <property type="match status" value="1"/>
</dbReference>
<dbReference type="PROSITE" id="PS50042">
    <property type="entry name" value="CNMP_BINDING_3"/>
    <property type="match status" value="1"/>
</dbReference>
<keyword evidence="5 7" id="KW-1133">Transmembrane helix</keyword>
<dbReference type="SUPFAM" id="SSF82861">
    <property type="entry name" value="Mechanosensitive channel protein MscS (YggB), transmembrane region"/>
    <property type="match status" value="1"/>
</dbReference>
<evidence type="ECO:0000313" key="10">
    <source>
        <dbReference type="Proteomes" id="UP000238218"/>
    </source>
</evidence>
<dbReference type="Proteomes" id="UP000238218">
    <property type="component" value="Unassembled WGS sequence"/>
</dbReference>
<dbReference type="CDD" id="cd00038">
    <property type="entry name" value="CAP_ED"/>
    <property type="match status" value="1"/>
</dbReference>
<keyword evidence="4 7" id="KW-0812">Transmembrane</keyword>
<dbReference type="InterPro" id="IPR010920">
    <property type="entry name" value="LSM_dom_sf"/>
</dbReference>
<feature type="domain" description="Cyclic nucleotide-binding" evidence="8">
    <location>
        <begin position="340"/>
        <end position="459"/>
    </location>
</feature>
<dbReference type="InterPro" id="IPR023408">
    <property type="entry name" value="MscS_beta-dom_sf"/>
</dbReference>
<dbReference type="InterPro" id="IPR011066">
    <property type="entry name" value="MscS_channel_C_sf"/>
</dbReference>
<reference evidence="9 10" key="2">
    <citation type="submission" date="2018-03" db="EMBL/GenBank/DDBJ databases">
        <title>The ancient ancestry and fast evolution of plastids.</title>
        <authorList>
            <person name="Moore K.R."/>
            <person name="Magnabosco C."/>
            <person name="Momper L."/>
            <person name="Gold D.A."/>
            <person name="Bosak T."/>
            <person name="Fournier G.P."/>
        </authorList>
    </citation>
    <scope>NUCLEOTIDE SEQUENCE [LARGE SCALE GENOMIC DNA]</scope>
    <source>
        <strain evidence="9 10">CCALA 015</strain>
    </source>
</reference>
<accession>A0ABX5FCZ3</accession>
<comment type="caution">
    <text evidence="9">The sequence shown here is derived from an EMBL/GenBank/DDBJ whole genome shotgun (WGS) entry which is preliminary data.</text>
</comment>
<dbReference type="InterPro" id="IPR011014">
    <property type="entry name" value="MscS_channel_TM-2"/>
</dbReference>
<keyword evidence="6 7" id="KW-0472">Membrane</keyword>
<proteinExistence type="inferred from homology"/>
<dbReference type="PANTHER" id="PTHR30347:SF1">
    <property type="entry name" value="MECHANOSENSITIVE CHANNEL MSCK"/>
    <property type="match status" value="1"/>
</dbReference>
<dbReference type="InterPro" id="IPR049278">
    <property type="entry name" value="MS_channel_C"/>
</dbReference>
<keyword evidence="3" id="KW-1003">Cell membrane</keyword>
<dbReference type="InterPro" id="IPR006685">
    <property type="entry name" value="MscS_channel_2nd"/>
</dbReference>
<evidence type="ECO:0000256" key="7">
    <source>
        <dbReference type="SAM" id="Phobius"/>
    </source>
</evidence>
<dbReference type="SUPFAM" id="SSF82689">
    <property type="entry name" value="Mechanosensitive channel protein MscS (YggB), C-terminal domain"/>
    <property type="match status" value="1"/>
</dbReference>
<feature type="transmembrane region" description="Helical" evidence="7">
    <location>
        <begin position="102"/>
        <end position="121"/>
    </location>
</feature>
<dbReference type="Gene3D" id="2.60.120.10">
    <property type="entry name" value="Jelly Rolls"/>
    <property type="match status" value="1"/>
</dbReference>
<dbReference type="SUPFAM" id="SSF50182">
    <property type="entry name" value="Sm-like ribonucleoproteins"/>
    <property type="match status" value="1"/>
</dbReference>
<evidence type="ECO:0000256" key="4">
    <source>
        <dbReference type="ARBA" id="ARBA00022692"/>
    </source>
</evidence>
<dbReference type="InterPro" id="IPR014710">
    <property type="entry name" value="RmlC-like_jellyroll"/>
</dbReference>
<dbReference type="Pfam" id="PF00924">
    <property type="entry name" value="MS_channel_2nd"/>
    <property type="match status" value="1"/>
</dbReference>
<protein>
    <submittedName>
        <fullName evidence="9">Mechanosensitive ion channel protein MscS</fullName>
    </submittedName>
</protein>
<dbReference type="Gene3D" id="2.30.30.60">
    <property type="match status" value="1"/>
</dbReference>
<evidence type="ECO:0000256" key="6">
    <source>
        <dbReference type="ARBA" id="ARBA00023136"/>
    </source>
</evidence>
<gene>
    <name evidence="9" type="ORF">C7B81_04835</name>
</gene>
<keyword evidence="10" id="KW-1185">Reference proteome</keyword>
<evidence type="ECO:0000256" key="1">
    <source>
        <dbReference type="ARBA" id="ARBA00004651"/>
    </source>
</evidence>
<name>A0ABX5FCZ3_9CHRO</name>
<dbReference type="Pfam" id="PF00027">
    <property type="entry name" value="cNMP_binding"/>
    <property type="match status" value="1"/>
</dbReference>
<evidence type="ECO:0000259" key="8">
    <source>
        <dbReference type="PROSITE" id="PS50042"/>
    </source>
</evidence>
<evidence type="ECO:0000256" key="2">
    <source>
        <dbReference type="ARBA" id="ARBA00008017"/>
    </source>
</evidence>
<sequence>MAGVQGDCRGAHRCGRPPRTASFRPLGLEGSSGGAQGVDLERLQKLFTAPLLPLGRQSFSLLWVVEVLLLLLAVSLAARWLKRLLAGRVLRWFSLPEGRREAVATLFSMGLAALGYVVVAQGMGLDIGALAVIFGALGVGIGFGLQELTRNLTSGLTLLMEGKLKVGDQIEFGDTSGFIREISIRSTVIRTFQGAEIVVPNSAITNAPVKNLSYLSSDGRVDVEVTVAHGSDPLAVTEVLLEAALAEPTVLADPPPKVLLHGLQGQGMAFELWAWTSAIHASLSLRSSLNYAIEQGLRQRRIELAGSRQQIQLLSSRRAEEGDAAADWSPLRTSLPDHPCYSGMDDRRLRELVGSGARRLVPAGTVLVRQGDEGRSFHLVLSGAVDAIHETDRVSRKLFTFTAGEFFGELPLLLQVPYPTTMVAAEDTTLFVVPSGSFRALLASRPEFADNVAREVARRSDVLRSYEDCLRQRGLLEDADMGHPLQWFRERLRRVLAGRPAMASVETEAG</sequence>
<dbReference type="SUPFAM" id="SSF51206">
    <property type="entry name" value="cAMP-binding domain-like"/>
    <property type="match status" value="1"/>
</dbReference>
<feature type="transmembrane region" description="Helical" evidence="7">
    <location>
        <begin position="127"/>
        <end position="145"/>
    </location>
</feature>
<evidence type="ECO:0000313" key="9">
    <source>
        <dbReference type="EMBL" id="PSB38873.1"/>
    </source>
</evidence>
<dbReference type="SMART" id="SM00100">
    <property type="entry name" value="cNMP"/>
    <property type="match status" value="1"/>
</dbReference>